<dbReference type="EnsemblPlants" id="MELO3C012927.2.1">
    <property type="protein sequence ID" value="MELO3C012927.2.1"/>
    <property type="gene ID" value="MELO3C012927.2"/>
</dbReference>
<keyword evidence="1" id="KW-0472">Membrane</keyword>
<keyword evidence="1" id="KW-1133">Transmembrane helix</keyword>
<feature type="transmembrane region" description="Helical" evidence="1">
    <location>
        <begin position="54"/>
        <end position="73"/>
    </location>
</feature>
<dbReference type="Gramene" id="MELO3C012927.2.1">
    <property type="protein sequence ID" value="MELO3C012927.2.1"/>
    <property type="gene ID" value="MELO3C012927.2"/>
</dbReference>
<reference evidence="2" key="1">
    <citation type="submission" date="2023-03" db="UniProtKB">
        <authorList>
            <consortium name="EnsemblPlants"/>
        </authorList>
    </citation>
    <scope>IDENTIFICATION</scope>
</reference>
<protein>
    <submittedName>
        <fullName evidence="2">Uncharacterized protein</fullName>
    </submittedName>
</protein>
<dbReference type="PANTHER" id="PTHR36774">
    <property type="entry name" value="INSULIN-INDUCED PROTEIN"/>
    <property type="match status" value="1"/>
</dbReference>
<name>A0A9I9D436_CUCME</name>
<feature type="transmembrane region" description="Helical" evidence="1">
    <location>
        <begin position="172"/>
        <end position="197"/>
    </location>
</feature>
<dbReference type="AlphaFoldDB" id="A0A9I9D436"/>
<evidence type="ECO:0000256" key="1">
    <source>
        <dbReference type="SAM" id="Phobius"/>
    </source>
</evidence>
<sequence length="276" mass="30375">MQSIFALGFSHSLQFPHSHSHSYFHSNSRISLQKPHCTSHGSNKSRPTLSLRTTWPSISISLFASGFLLGPLLDGLHSRVNLVVYRTGSIHIGPLHTNIWVPFLLGLFYCTVGLIQLYLDEKFSPKQSQGSLRKTVASLIALGLFIELSAEMYKAGVADNIEAYALFAGAEFIWALLDSSLLGFSLACVLGLGCPLAEIPIMKFFHLWEYPKANIEIFGEVSDENQRPESDGKGIISWTVTCYFVYTPFLINLSRWLKSVVDADAAAAAVNEDGSG</sequence>
<evidence type="ECO:0000313" key="2">
    <source>
        <dbReference type="EnsemblPlants" id="MELO3C012927.2.1"/>
    </source>
</evidence>
<dbReference type="PANTHER" id="PTHR36774:SF1">
    <property type="entry name" value="INSULIN-INDUCED PROTEIN"/>
    <property type="match status" value="1"/>
</dbReference>
<accession>A0A9I9D436</accession>
<proteinExistence type="predicted"/>
<keyword evidence="1" id="KW-0812">Transmembrane</keyword>
<feature type="transmembrane region" description="Helical" evidence="1">
    <location>
        <begin position="99"/>
        <end position="119"/>
    </location>
</feature>
<organism evidence="2">
    <name type="scientific">Cucumis melo</name>
    <name type="common">Muskmelon</name>
    <dbReference type="NCBI Taxonomy" id="3656"/>
    <lineage>
        <taxon>Eukaryota</taxon>
        <taxon>Viridiplantae</taxon>
        <taxon>Streptophyta</taxon>
        <taxon>Embryophyta</taxon>
        <taxon>Tracheophyta</taxon>
        <taxon>Spermatophyta</taxon>
        <taxon>Magnoliopsida</taxon>
        <taxon>eudicotyledons</taxon>
        <taxon>Gunneridae</taxon>
        <taxon>Pentapetalae</taxon>
        <taxon>rosids</taxon>
        <taxon>fabids</taxon>
        <taxon>Cucurbitales</taxon>
        <taxon>Cucurbitaceae</taxon>
        <taxon>Benincaseae</taxon>
        <taxon>Cucumis</taxon>
    </lineage>
</organism>